<keyword evidence="1" id="KW-0175">Coiled coil</keyword>
<evidence type="ECO:0000256" key="1">
    <source>
        <dbReference type="SAM" id="Coils"/>
    </source>
</evidence>
<feature type="compositionally biased region" description="Low complexity" evidence="2">
    <location>
        <begin position="145"/>
        <end position="175"/>
    </location>
</feature>
<gene>
    <name evidence="3" type="ORF">EU556_08250</name>
</gene>
<dbReference type="AlphaFoldDB" id="A0A4Z0P734"/>
<comment type="caution">
    <text evidence="3">The sequence shown here is derived from an EMBL/GenBank/DDBJ whole genome shotgun (WGS) entry which is preliminary data.</text>
</comment>
<protein>
    <submittedName>
        <fullName evidence="3">Uncharacterized protein</fullName>
    </submittedName>
</protein>
<sequence>MDSTKTESQQDKLNRLYTEYGLLKEDVHKHQHYTIIRRTGIEKIAAKAGIRLAYKLVKVQPDFAVVKATGKMGKGTNCVTAETYGSAGKDTSQNKYYVEMAEKRAKSRCVLQLTDFYAMGVFGEDEADDFSRANNPAPQAEAPRPTVAAPAPEASAPASVPQAAPTTAEPSAPAPDKATESKLQQLVKLIASPELDKEERDMLLSVPVDQRPESWVDNTLAKLPAVIAERKDPAKALATARNQMRIWANKNATAIGQEYYEHLMARASALTAKAEDLRREVREAQAQLQAIPA</sequence>
<evidence type="ECO:0000313" key="4">
    <source>
        <dbReference type="Proteomes" id="UP000298337"/>
    </source>
</evidence>
<dbReference type="EMBL" id="SRLA01000002">
    <property type="protein sequence ID" value="TGE07735.1"/>
    <property type="molecule type" value="Genomic_DNA"/>
</dbReference>
<dbReference type="OrthoDB" id="884092at2"/>
<evidence type="ECO:0000256" key="2">
    <source>
        <dbReference type="SAM" id="MobiDB-lite"/>
    </source>
</evidence>
<proteinExistence type="predicted"/>
<feature type="coiled-coil region" evidence="1">
    <location>
        <begin position="260"/>
        <end position="287"/>
    </location>
</feature>
<dbReference type="Proteomes" id="UP000298337">
    <property type="component" value="Unassembled WGS sequence"/>
</dbReference>
<organism evidence="3 4">
    <name type="scientific">Hymenobacter fodinae</name>
    <dbReference type="NCBI Taxonomy" id="2510796"/>
    <lineage>
        <taxon>Bacteria</taxon>
        <taxon>Pseudomonadati</taxon>
        <taxon>Bacteroidota</taxon>
        <taxon>Cytophagia</taxon>
        <taxon>Cytophagales</taxon>
        <taxon>Hymenobacteraceae</taxon>
        <taxon>Hymenobacter</taxon>
    </lineage>
</organism>
<accession>A0A4Z0P734</accession>
<dbReference type="RefSeq" id="WP_135433093.1">
    <property type="nucleotide sequence ID" value="NZ_SRLA01000002.1"/>
</dbReference>
<feature type="region of interest" description="Disordered" evidence="2">
    <location>
        <begin position="129"/>
        <end position="181"/>
    </location>
</feature>
<reference evidence="3 4" key="1">
    <citation type="submission" date="2019-04" db="EMBL/GenBank/DDBJ databases">
        <authorList>
            <person name="Feng G."/>
            <person name="Zhang J."/>
            <person name="Zhu H."/>
        </authorList>
    </citation>
    <scope>NUCLEOTIDE SEQUENCE [LARGE SCALE GENOMIC DNA]</scope>
    <source>
        <strain evidence="3 4">92R-1</strain>
    </source>
</reference>
<keyword evidence="4" id="KW-1185">Reference proteome</keyword>
<name>A0A4Z0P734_9BACT</name>
<evidence type="ECO:0000313" key="3">
    <source>
        <dbReference type="EMBL" id="TGE07735.1"/>
    </source>
</evidence>